<keyword evidence="2" id="KW-1185">Reference proteome</keyword>
<evidence type="ECO:0000313" key="2">
    <source>
        <dbReference type="Proteomes" id="UP000548978"/>
    </source>
</evidence>
<accession>A0A7W9A397</accession>
<evidence type="ECO:0000313" key="1">
    <source>
        <dbReference type="EMBL" id="MBB5660656.1"/>
    </source>
</evidence>
<reference evidence="1 2" key="1">
    <citation type="submission" date="2020-08" db="EMBL/GenBank/DDBJ databases">
        <title>Genomic Encyclopedia of Type Strains, Phase IV (KMG-IV): sequencing the most valuable type-strain genomes for metagenomic binning, comparative biology and taxonomic classification.</title>
        <authorList>
            <person name="Goeker M."/>
        </authorList>
    </citation>
    <scope>NUCLEOTIDE SEQUENCE [LARGE SCALE GENOMIC DNA]</scope>
    <source>
        <strain evidence="1 2">DSM 24448</strain>
    </source>
</reference>
<dbReference type="EMBL" id="JACIJB010000004">
    <property type="protein sequence ID" value="MBB5660656.1"/>
    <property type="molecule type" value="Genomic_DNA"/>
</dbReference>
<dbReference type="Pfam" id="PF06042">
    <property type="entry name" value="NTP_transf_6"/>
    <property type="match status" value="1"/>
</dbReference>
<dbReference type="Proteomes" id="UP000548978">
    <property type="component" value="Unassembled WGS sequence"/>
</dbReference>
<dbReference type="RefSeq" id="WP_123287801.1">
    <property type="nucleotide sequence ID" value="NZ_JACIJB010000004.1"/>
</dbReference>
<dbReference type="OrthoDB" id="9805247at2"/>
<protein>
    <recommendedName>
        <fullName evidence="3">Nucleotidyltransferase family protein</fullName>
    </recommendedName>
</protein>
<evidence type="ECO:0008006" key="3">
    <source>
        <dbReference type="Google" id="ProtNLM"/>
    </source>
</evidence>
<proteinExistence type="predicted"/>
<organism evidence="1 2">
    <name type="scientific">Brevundimonas halotolerans</name>
    <dbReference type="NCBI Taxonomy" id="69670"/>
    <lineage>
        <taxon>Bacteria</taxon>
        <taxon>Pseudomonadati</taxon>
        <taxon>Pseudomonadota</taxon>
        <taxon>Alphaproteobacteria</taxon>
        <taxon>Caulobacterales</taxon>
        <taxon>Caulobacteraceae</taxon>
        <taxon>Brevundimonas</taxon>
    </lineage>
</organism>
<dbReference type="InterPro" id="IPR009267">
    <property type="entry name" value="NTP_transf_6"/>
</dbReference>
<gene>
    <name evidence="1" type="ORF">FHS65_001402</name>
</gene>
<dbReference type="PANTHER" id="PTHR39166:SF1">
    <property type="entry name" value="BLL1166 PROTEIN"/>
    <property type="match status" value="1"/>
</dbReference>
<name>A0A7W9A397_9CAUL</name>
<comment type="caution">
    <text evidence="1">The sequence shown here is derived from an EMBL/GenBank/DDBJ whole genome shotgun (WGS) entry which is preliminary data.</text>
</comment>
<dbReference type="PANTHER" id="PTHR39166">
    <property type="entry name" value="BLL1166 PROTEIN"/>
    <property type="match status" value="1"/>
</dbReference>
<sequence>MTDLEARLEAIVRADPDLMTVLEGVRAEGVNDWLIFSGAVYQSVWNHLTGRPPGHGVKDFDVGYFDDDYGWDAEDAVIRRVAARFEEPLKSRVEVRNQRRVSEWFPQKFGQDWPPVAETAEALTRFVAPAFAVGVRLEADDRLTVAAPFGLDDVFAMVIRPNPTRPIAADWDRVIEKLVARWPELKVEQGG</sequence>
<dbReference type="AlphaFoldDB" id="A0A7W9A397"/>